<proteinExistence type="predicted"/>
<dbReference type="STRING" id="112248.SAMN05444392_101384"/>
<dbReference type="PANTHER" id="PTHR30337">
    <property type="entry name" value="COMPONENT OF ATP-DEPENDENT DSDNA EXONUCLEASE"/>
    <property type="match status" value="1"/>
</dbReference>
<keyword evidence="2" id="KW-0540">Nuclease</keyword>
<reference evidence="2 3" key="1">
    <citation type="submission" date="2016-11" db="EMBL/GenBank/DDBJ databases">
        <authorList>
            <person name="Jaros S."/>
            <person name="Januszkiewicz K."/>
            <person name="Wedrychowicz H."/>
        </authorList>
    </citation>
    <scope>NUCLEOTIDE SEQUENCE [LARGE SCALE GENOMIC DNA]</scope>
    <source>
        <strain evidence="2 3">DSM 44666</strain>
    </source>
</reference>
<accession>A0A1M4TAB8</accession>
<evidence type="ECO:0000313" key="2">
    <source>
        <dbReference type="EMBL" id="SHE41423.1"/>
    </source>
</evidence>
<keyword evidence="2" id="KW-0269">Exonuclease</keyword>
<dbReference type="Pfam" id="PF00149">
    <property type="entry name" value="Metallophos"/>
    <property type="match status" value="1"/>
</dbReference>
<gene>
    <name evidence="2" type="ORF">SAMN05444392_101384</name>
</gene>
<dbReference type="Gene3D" id="3.60.21.10">
    <property type="match status" value="1"/>
</dbReference>
<dbReference type="InterPro" id="IPR029052">
    <property type="entry name" value="Metallo-depent_PP-like"/>
</dbReference>
<keyword evidence="2" id="KW-0378">Hydrolase</keyword>
<dbReference type="InterPro" id="IPR004843">
    <property type="entry name" value="Calcineurin-like_PHP"/>
</dbReference>
<organism evidence="2 3">
    <name type="scientific">Seinonella peptonophila</name>
    <dbReference type="NCBI Taxonomy" id="112248"/>
    <lineage>
        <taxon>Bacteria</taxon>
        <taxon>Bacillati</taxon>
        <taxon>Bacillota</taxon>
        <taxon>Bacilli</taxon>
        <taxon>Bacillales</taxon>
        <taxon>Thermoactinomycetaceae</taxon>
        <taxon>Seinonella</taxon>
    </lineage>
</organism>
<sequence length="331" mass="38052">MRLLFLTDTHIRGNSPRHRIDDFPQTLRRKLEEVIEIVEREQVDYVLHGGDLFDRPTLSPAVVREFSQLFRRIPVPIYTVPGNHDIYGHNPDTIERTMLGLLEGFGAIQLLREGKYVKLEKEGCVVQLTGQPFHYELDKRDFKLDYHIENQISADFCIHIVHGMLVHRPLPEGVAYTLTEQIWGSDVDLWLSGHYHAGFPLQQKNGQTILNPGAISRINSHPSEMKRQPQIALIDCNQKLTVQLVPLKAAAQGNEVLDRSQLEQAAYRQEKLNSFVQQVQEAGQFQMMDITDIIEEISRLTEIDSDVKKEALEWIAKVQEEEQEREGVEST</sequence>
<dbReference type="SUPFAM" id="SSF56300">
    <property type="entry name" value="Metallo-dependent phosphatases"/>
    <property type="match status" value="1"/>
</dbReference>
<keyword evidence="3" id="KW-1185">Reference proteome</keyword>
<dbReference type="GO" id="GO:0004527">
    <property type="term" value="F:exonuclease activity"/>
    <property type="evidence" value="ECO:0007669"/>
    <property type="project" value="UniProtKB-KW"/>
</dbReference>
<dbReference type="OrthoDB" id="9773856at2"/>
<dbReference type="InterPro" id="IPR050535">
    <property type="entry name" value="DNA_Repair-Maintenance_Comp"/>
</dbReference>
<dbReference type="AlphaFoldDB" id="A0A1M4TAB8"/>
<dbReference type="PANTHER" id="PTHR30337:SF0">
    <property type="entry name" value="NUCLEASE SBCCD SUBUNIT D"/>
    <property type="match status" value="1"/>
</dbReference>
<dbReference type="Proteomes" id="UP000184476">
    <property type="component" value="Unassembled WGS sequence"/>
</dbReference>
<protein>
    <submittedName>
        <fullName evidence="2">DNA repair exonuclease SbcCD nuclease subunit</fullName>
    </submittedName>
</protein>
<name>A0A1M4TAB8_9BACL</name>
<evidence type="ECO:0000259" key="1">
    <source>
        <dbReference type="Pfam" id="PF00149"/>
    </source>
</evidence>
<dbReference type="RefSeq" id="WP_073152672.1">
    <property type="nucleotide sequence ID" value="NZ_FQVL01000001.1"/>
</dbReference>
<dbReference type="EMBL" id="FQVL01000001">
    <property type="protein sequence ID" value="SHE41423.1"/>
    <property type="molecule type" value="Genomic_DNA"/>
</dbReference>
<feature type="domain" description="Calcineurin-like phosphoesterase" evidence="1">
    <location>
        <begin position="1"/>
        <end position="197"/>
    </location>
</feature>
<evidence type="ECO:0000313" key="3">
    <source>
        <dbReference type="Proteomes" id="UP000184476"/>
    </source>
</evidence>